<feature type="domain" description="Amine oxidase" evidence="1">
    <location>
        <begin position="108"/>
        <end position="296"/>
    </location>
</feature>
<sequence length="355" mass="39536">MTRLAIVGGGISGLTLAYALEQLENEGLRTDIDLYEATSEVGGVIQTAWYDTWPVELGPDSLVDRQRGAVELCRRIGLEKNLVGIRASAKPPLMRTAEGFKPFPHTETRSYTMAGGVSQLPQVLTQFLHRTTIYLRTAISQVVRNEDGWYLNGDRGPYRGLVLALPASALPDLLRDVDIDVSWAKQVVYHPRAVMAAVYDRDSFVDQALLAHTGFIVSPEAELGLTALTWLSSKWAHYPEGAPIICRTFWGPPARDPDQWLDDEVQTLHENALNRLVGPHDPPIWTKLVRYHTALPQIPQGSAWQSSVRFANVRFYLGVLGPYREGPGVSDCVRVAWEEAYRYAQWANSINVGLS</sequence>
<name>A0A2T2WGY0_9FIRM</name>
<dbReference type="GO" id="GO:0016491">
    <property type="term" value="F:oxidoreductase activity"/>
    <property type="evidence" value="ECO:0007669"/>
    <property type="project" value="InterPro"/>
</dbReference>
<dbReference type="PANTHER" id="PTHR42923:SF3">
    <property type="entry name" value="PROTOPORPHYRINOGEN OXIDASE"/>
    <property type="match status" value="1"/>
</dbReference>
<dbReference type="Gene3D" id="3.50.50.60">
    <property type="entry name" value="FAD/NAD(P)-binding domain"/>
    <property type="match status" value="2"/>
</dbReference>
<dbReference type="SUPFAM" id="SSF54373">
    <property type="entry name" value="FAD-linked reductases, C-terminal domain"/>
    <property type="match status" value="1"/>
</dbReference>
<proteinExistence type="predicted"/>
<dbReference type="Pfam" id="PF01593">
    <property type="entry name" value="Amino_oxidase"/>
    <property type="match status" value="1"/>
</dbReference>
<dbReference type="SUPFAM" id="SSF51905">
    <property type="entry name" value="FAD/NAD(P)-binding domain"/>
    <property type="match status" value="1"/>
</dbReference>
<dbReference type="Pfam" id="PF13450">
    <property type="entry name" value="NAD_binding_8"/>
    <property type="match status" value="1"/>
</dbReference>
<dbReference type="AlphaFoldDB" id="A0A2T2WGY0"/>
<dbReference type="InterPro" id="IPR002937">
    <property type="entry name" value="Amino_oxidase"/>
</dbReference>
<dbReference type="InterPro" id="IPR050464">
    <property type="entry name" value="Zeta_carotene_desat/Oxidored"/>
</dbReference>
<evidence type="ECO:0000259" key="1">
    <source>
        <dbReference type="Pfam" id="PF01593"/>
    </source>
</evidence>
<comment type="caution">
    <text evidence="2">The sequence shown here is derived from an EMBL/GenBank/DDBJ whole genome shotgun (WGS) entry which is preliminary data.</text>
</comment>
<dbReference type="Gene3D" id="3.90.660.20">
    <property type="entry name" value="Protoporphyrinogen oxidase, mitochondrial, domain 2"/>
    <property type="match status" value="1"/>
</dbReference>
<protein>
    <recommendedName>
        <fullName evidence="1">Amine oxidase domain-containing protein</fullName>
    </recommendedName>
</protein>
<gene>
    <name evidence="2" type="ORF">C7B45_10735</name>
</gene>
<evidence type="ECO:0000313" key="3">
    <source>
        <dbReference type="Proteomes" id="UP000241848"/>
    </source>
</evidence>
<dbReference type="EMBL" id="PXYV01000033">
    <property type="protein sequence ID" value="PSR21494.1"/>
    <property type="molecule type" value="Genomic_DNA"/>
</dbReference>
<dbReference type="Proteomes" id="UP000241848">
    <property type="component" value="Unassembled WGS sequence"/>
</dbReference>
<accession>A0A2T2WGY0</accession>
<reference evidence="2 3" key="1">
    <citation type="journal article" date="2014" name="BMC Genomics">
        <title>Comparison of environmental and isolate Sulfobacillus genomes reveals diverse carbon, sulfur, nitrogen, and hydrogen metabolisms.</title>
        <authorList>
            <person name="Justice N.B."/>
            <person name="Norman A."/>
            <person name="Brown C.T."/>
            <person name="Singh A."/>
            <person name="Thomas B.C."/>
            <person name="Banfield J.F."/>
        </authorList>
    </citation>
    <scope>NUCLEOTIDE SEQUENCE [LARGE SCALE GENOMIC DNA]</scope>
    <source>
        <strain evidence="2">AMDSBA3</strain>
    </source>
</reference>
<dbReference type="PANTHER" id="PTHR42923">
    <property type="entry name" value="PROTOPORPHYRINOGEN OXIDASE"/>
    <property type="match status" value="1"/>
</dbReference>
<evidence type="ECO:0000313" key="2">
    <source>
        <dbReference type="EMBL" id="PSR21494.1"/>
    </source>
</evidence>
<organism evidence="2 3">
    <name type="scientific">Sulfobacillus acidophilus</name>
    <dbReference type="NCBI Taxonomy" id="53633"/>
    <lineage>
        <taxon>Bacteria</taxon>
        <taxon>Bacillati</taxon>
        <taxon>Bacillota</taxon>
        <taxon>Clostridia</taxon>
        <taxon>Eubacteriales</taxon>
        <taxon>Clostridiales Family XVII. Incertae Sedis</taxon>
        <taxon>Sulfobacillus</taxon>
    </lineage>
</organism>
<dbReference type="InterPro" id="IPR036188">
    <property type="entry name" value="FAD/NAD-bd_sf"/>
</dbReference>